<reference evidence="8 9" key="1">
    <citation type="submission" date="2021-05" db="EMBL/GenBank/DDBJ databases">
        <title>Genome Assembly of Synthetic Allotetraploid Brassica napus Reveals Homoeologous Exchanges between Subgenomes.</title>
        <authorList>
            <person name="Davis J.T."/>
        </authorList>
    </citation>
    <scope>NUCLEOTIDE SEQUENCE [LARGE SCALE GENOMIC DNA]</scope>
    <source>
        <strain evidence="9">cv. Da-Ae</strain>
        <tissue evidence="8">Seedling</tissue>
    </source>
</reference>
<dbReference type="Proteomes" id="UP000824890">
    <property type="component" value="Unassembled WGS sequence"/>
</dbReference>
<accession>A0ABQ8AI80</accession>
<evidence type="ECO:0000256" key="1">
    <source>
        <dbReference type="ARBA" id="ARBA00004141"/>
    </source>
</evidence>
<comment type="caution">
    <text evidence="8">The sequence shown here is derived from an EMBL/GenBank/DDBJ whole genome shotgun (WGS) entry which is preliminary data.</text>
</comment>
<evidence type="ECO:0000313" key="8">
    <source>
        <dbReference type="EMBL" id="KAH0891745.1"/>
    </source>
</evidence>
<evidence type="ECO:0000313" key="9">
    <source>
        <dbReference type="Proteomes" id="UP000824890"/>
    </source>
</evidence>
<protein>
    <recommendedName>
        <fullName evidence="7">Senescence domain-containing protein</fullName>
    </recommendedName>
</protein>
<dbReference type="CDD" id="cd16914">
    <property type="entry name" value="EcfT"/>
    <property type="match status" value="1"/>
</dbReference>
<comment type="subcellular location">
    <subcellularLocation>
        <location evidence="1">Membrane</location>
        <topology evidence="1">Multi-pass membrane protein</topology>
    </subcellularLocation>
</comment>
<keyword evidence="9" id="KW-1185">Reference proteome</keyword>
<dbReference type="InterPro" id="IPR009686">
    <property type="entry name" value="Senescence/spartin_C"/>
</dbReference>
<evidence type="ECO:0000256" key="3">
    <source>
        <dbReference type="ARBA" id="ARBA00022989"/>
    </source>
</evidence>
<evidence type="ECO:0000256" key="5">
    <source>
        <dbReference type="SAM" id="MobiDB-lite"/>
    </source>
</evidence>
<feature type="compositionally biased region" description="Polar residues" evidence="5">
    <location>
        <begin position="145"/>
        <end position="154"/>
    </location>
</feature>
<organism evidence="8 9">
    <name type="scientific">Brassica napus</name>
    <name type="common">Rape</name>
    <dbReference type="NCBI Taxonomy" id="3708"/>
    <lineage>
        <taxon>Eukaryota</taxon>
        <taxon>Viridiplantae</taxon>
        <taxon>Streptophyta</taxon>
        <taxon>Embryophyta</taxon>
        <taxon>Tracheophyta</taxon>
        <taxon>Spermatophyta</taxon>
        <taxon>Magnoliopsida</taxon>
        <taxon>eudicotyledons</taxon>
        <taxon>Gunneridae</taxon>
        <taxon>Pentapetalae</taxon>
        <taxon>rosids</taxon>
        <taxon>malvids</taxon>
        <taxon>Brassicales</taxon>
        <taxon>Brassicaceae</taxon>
        <taxon>Brassiceae</taxon>
        <taxon>Brassica</taxon>
    </lineage>
</organism>
<gene>
    <name evidence="8" type="ORF">HID58_054174</name>
</gene>
<proteinExistence type="predicted"/>
<dbReference type="InterPro" id="IPR003339">
    <property type="entry name" value="ABC/ECF_trnsptr_transmembrane"/>
</dbReference>
<sequence length="623" mass="68223">MSSSIQQNPSPQNMKEEVLLKIPGCIVHLVNASEPLELASGEFKLGDILKNIEVLEELMREDSCFSYLSKTKNEIDWKEFSPNAEEYKSAVAKAIAEGSGHIIKGIFSCSNSFSKKVQKGGNEIIITKETEEQQSGHHHEAQINGGDNNRTPKKNNIITNIERVETLWKASETIGATVLDGEDMISGLMMAPVLKSKLGKALLSTAPGEILLASLDSFEPTQRVQSPPPKVDITSRQDRMSRACLVQSDIEPLMNLSNLPTPHPSLPVNLIPKLPIRHLTAPIIGRSFAIPKLLLHGTPAAKRVRATVDGDGGKTGNWVNRLPIPGLGAENVFRLISSATGSPIGQFISSPVTFLHSVDPRIKLVWLLTLVVLPARANIVVRLGLVVCTALLSISVLPRQVWMDQLARVSLLSGILFITLGLGSDGAPPMLQSRTPPSSLTGLPDLPMSLTGYSYMLLKLGPLQFTRKGLSIFQSASICLATTTPEQLALAMRWFLFPLTYIGVPVGEIILTLLLSLRFINLVFDEVRSVALGIVSRRVDWKQLTVLETLDIFASFIRRIFKNIFRHAEQISQAMIVRGFRGESSSHKIYFFSGSSNKFADFASVLGLIGVISTALLSEYFFV</sequence>
<feature type="compositionally biased region" description="Basic and acidic residues" evidence="5">
    <location>
        <begin position="132"/>
        <end position="141"/>
    </location>
</feature>
<dbReference type="EMBL" id="JAGKQM010000013">
    <property type="protein sequence ID" value="KAH0891745.1"/>
    <property type="molecule type" value="Genomic_DNA"/>
</dbReference>
<keyword evidence="4 6" id="KW-0472">Membrane</keyword>
<dbReference type="Pfam" id="PF06911">
    <property type="entry name" value="Senescence"/>
    <property type="match status" value="1"/>
</dbReference>
<name>A0ABQ8AI80_BRANA</name>
<dbReference type="PANTHER" id="PTHR33514:SF13">
    <property type="entry name" value="PROTEIN ABCI12, CHLOROPLASTIC"/>
    <property type="match status" value="1"/>
</dbReference>
<dbReference type="PANTHER" id="PTHR33514">
    <property type="entry name" value="PROTEIN ABCI12, CHLOROPLASTIC"/>
    <property type="match status" value="1"/>
</dbReference>
<feature type="region of interest" description="Disordered" evidence="5">
    <location>
        <begin position="132"/>
        <end position="154"/>
    </location>
</feature>
<evidence type="ECO:0000259" key="7">
    <source>
        <dbReference type="Pfam" id="PF06911"/>
    </source>
</evidence>
<keyword evidence="3 6" id="KW-1133">Transmembrane helix</keyword>
<dbReference type="Pfam" id="PF02361">
    <property type="entry name" value="CbiQ"/>
    <property type="match status" value="1"/>
</dbReference>
<feature type="transmembrane region" description="Helical" evidence="6">
    <location>
        <begin position="494"/>
        <end position="515"/>
    </location>
</feature>
<evidence type="ECO:0000256" key="4">
    <source>
        <dbReference type="ARBA" id="ARBA00023136"/>
    </source>
</evidence>
<feature type="domain" description="Senescence" evidence="7">
    <location>
        <begin position="93"/>
        <end position="218"/>
    </location>
</feature>
<keyword evidence="2 6" id="KW-0812">Transmembrane</keyword>
<feature type="transmembrane region" description="Helical" evidence="6">
    <location>
        <begin position="364"/>
        <end position="394"/>
    </location>
</feature>
<evidence type="ECO:0000256" key="6">
    <source>
        <dbReference type="SAM" id="Phobius"/>
    </source>
</evidence>
<evidence type="ECO:0000256" key="2">
    <source>
        <dbReference type="ARBA" id="ARBA00022692"/>
    </source>
</evidence>
<feature type="transmembrane region" description="Helical" evidence="6">
    <location>
        <begin position="599"/>
        <end position="622"/>
    </location>
</feature>